<organism evidence="8 9">
    <name type="scientific">Jilunia laotingensis</name>
    <dbReference type="NCBI Taxonomy" id="2763675"/>
    <lineage>
        <taxon>Bacteria</taxon>
        <taxon>Pseudomonadati</taxon>
        <taxon>Bacteroidota</taxon>
        <taxon>Bacteroidia</taxon>
        <taxon>Bacteroidales</taxon>
        <taxon>Bacteroidaceae</taxon>
        <taxon>Jilunia</taxon>
    </lineage>
</organism>
<dbReference type="Pfam" id="PF02152">
    <property type="entry name" value="FolB"/>
    <property type="match status" value="1"/>
</dbReference>
<comment type="similarity">
    <text evidence="3 6">Belongs to the DHNA family.</text>
</comment>
<dbReference type="InterPro" id="IPR006156">
    <property type="entry name" value="Dihydroneopterin_aldolase"/>
</dbReference>
<evidence type="ECO:0000259" key="7">
    <source>
        <dbReference type="SMART" id="SM00905"/>
    </source>
</evidence>
<reference evidence="8" key="1">
    <citation type="submission" date="2020-08" db="EMBL/GenBank/DDBJ databases">
        <title>Genome public.</title>
        <authorList>
            <person name="Liu C."/>
            <person name="Sun Q."/>
        </authorList>
    </citation>
    <scope>NUCLEOTIDE SEQUENCE</scope>
    <source>
        <strain evidence="8">N12</strain>
    </source>
</reference>
<keyword evidence="4 6" id="KW-0289">Folate biosynthesis</keyword>
<comment type="catalytic activity">
    <reaction evidence="1 6">
        <text>7,8-dihydroneopterin = 6-hydroxymethyl-7,8-dihydropterin + glycolaldehyde</text>
        <dbReference type="Rhea" id="RHEA:10540"/>
        <dbReference type="ChEBI" id="CHEBI:17001"/>
        <dbReference type="ChEBI" id="CHEBI:17071"/>
        <dbReference type="ChEBI" id="CHEBI:44841"/>
        <dbReference type="EC" id="4.1.2.25"/>
    </reaction>
</comment>
<dbReference type="NCBIfam" id="TIGR00525">
    <property type="entry name" value="folB"/>
    <property type="match status" value="1"/>
</dbReference>
<dbReference type="PANTHER" id="PTHR42844:SF1">
    <property type="entry name" value="DIHYDRONEOPTERIN ALDOLASE 1-RELATED"/>
    <property type="match status" value="1"/>
</dbReference>
<proteinExistence type="inferred from homology"/>
<dbReference type="InterPro" id="IPR043133">
    <property type="entry name" value="GTP-CH-I_C/QueF"/>
</dbReference>
<dbReference type="InterPro" id="IPR006157">
    <property type="entry name" value="FolB_dom"/>
</dbReference>
<evidence type="ECO:0000313" key="9">
    <source>
        <dbReference type="Proteomes" id="UP000651085"/>
    </source>
</evidence>
<evidence type="ECO:0000256" key="1">
    <source>
        <dbReference type="ARBA" id="ARBA00001353"/>
    </source>
</evidence>
<dbReference type="GO" id="GO:0046654">
    <property type="term" value="P:tetrahydrofolate biosynthetic process"/>
    <property type="evidence" value="ECO:0007669"/>
    <property type="project" value="UniProtKB-UniRule"/>
</dbReference>
<evidence type="ECO:0000256" key="4">
    <source>
        <dbReference type="ARBA" id="ARBA00022909"/>
    </source>
</evidence>
<dbReference type="GO" id="GO:0004150">
    <property type="term" value="F:dihydroneopterin aldolase activity"/>
    <property type="evidence" value="ECO:0007669"/>
    <property type="project" value="UniProtKB-UniRule"/>
</dbReference>
<evidence type="ECO:0000256" key="2">
    <source>
        <dbReference type="ARBA" id="ARBA00005013"/>
    </source>
</evidence>
<dbReference type="RefSeq" id="WP_262434587.1">
    <property type="nucleotide sequence ID" value="NZ_JACRTF010000001.1"/>
</dbReference>
<evidence type="ECO:0000256" key="6">
    <source>
        <dbReference type="RuleBase" id="RU362079"/>
    </source>
</evidence>
<dbReference type="SMART" id="SM00905">
    <property type="entry name" value="FolB"/>
    <property type="match status" value="1"/>
</dbReference>
<dbReference type="AlphaFoldDB" id="A0A926F5T0"/>
<name>A0A926F5T0_9BACT</name>
<dbReference type="Gene3D" id="3.30.1130.10">
    <property type="match status" value="1"/>
</dbReference>
<evidence type="ECO:0000256" key="3">
    <source>
        <dbReference type="ARBA" id="ARBA00005708"/>
    </source>
</evidence>
<evidence type="ECO:0000256" key="5">
    <source>
        <dbReference type="ARBA" id="ARBA00023239"/>
    </source>
</evidence>
<keyword evidence="9" id="KW-1185">Reference proteome</keyword>
<protein>
    <recommendedName>
        <fullName evidence="6">7,8-dihydroneopterin aldolase</fullName>
        <ecNumber evidence="6">4.1.2.25</ecNumber>
    </recommendedName>
</protein>
<dbReference type="GO" id="GO:0005737">
    <property type="term" value="C:cytoplasm"/>
    <property type="evidence" value="ECO:0007669"/>
    <property type="project" value="TreeGrafter"/>
</dbReference>
<comment type="caution">
    <text evidence="8">The sequence shown here is derived from an EMBL/GenBank/DDBJ whole genome shotgun (WGS) entry which is preliminary data.</text>
</comment>
<gene>
    <name evidence="8" type="primary">folB</name>
    <name evidence="8" type="ORF">H8744_09350</name>
</gene>
<keyword evidence="5 6" id="KW-0456">Lyase</keyword>
<feature type="domain" description="Dihydroneopterin aldolase/epimerase" evidence="7">
    <location>
        <begin position="8"/>
        <end position="120"/>
    </location>
</feature>
<dbReference type="EC" id="4.1.2.25" evidence="6"/>
<sequence length="122" mass="13836">MRINSSHILLENIRFFANHGVAAQETTIGNEFTINLRLKVDIAQAAETDEIEDTVSYAEVHRILKEEMDIPSRLLEHVCKRIAEKLFNEFPAISDIEIKLSKRNPPMGADIDSASVEIQCTR</sequence>
<comment type="function">
    <text evidence="6">Catalyzes the conversion of 7,8-dihydroneopterin to 6-hydroxymethyl-7,8-dihydropterin.</text>
</comment>
<dbReference type="Proteomes" id="UP000651085">
    <property type="component" value="Unassembled WGS sequence"/>
</dbReference>
<dbReference type="SUPFAM" id="SSF55620">
    <property type="entry name" value="Tetrahydrobiopterin biosynthesis enzymes-like"/>
    <property type="match status" value="1"/>
</dbReference>
<comment type="pathway">
    <text evidence="2 6">Cofactor biosynthesis; tetrahydrofolate biosynthesis; 2-amino-4-hydroxy-6-hydroxymethyl-7,8-dihydropteridine diphosphate from 7,8-dihydroneopterin triphosphate: step 3/4.</text>
</comment>
<evidence type="ECO:0000313" key="8">
    <source>
        <dbReference type="EMBL" id="MBC8593447.1"/>
    </source>
</evidence>
<dbReference type="GO" id="GO:0046656">
    <property type="term" value="P:folic acid biosynthetic process"/>
    <property type="evidence" value="ECO:0007669"/>
    <property type="project" value="UniProtKB-UniRule"/>
</dbReference>
<dbReference type="EMBL" id="JACRTF010000001">
    <property type="protein sequence ID" value="MBC8593447.1"/>
    <property type="molecule type" value="Genomic_DNA"/>
</dbReference>
<dbReference type="NCBIfam" id="TIGR00526">
    <property type="entry name" value="folB_dom"/>
    <property type="match status" value="1"/>
</dbReference>
<dbReference type="PANTHER" id="PTHR42844">
    <property type="entry name" value="DIHYDRONEOPTERIN ALDOLASE 1-RELATED"/>
    <property type="match status" value="1"/>
</dbReference>
<accession>A0A926F5T0</accession>